<dbReference type="Proteomes" id="UP001172673">
    <property type="component" value="Unassembled WGS sequence"/>
</dbReference>
<keyword evidence="2" id="KW-0732">Signal</keyword>
<evidence type="ECO:0000256" key="1">
    <source>
        <dbReference type="SAM" id="MobiDB-lite"/>
    </source>
</evidence>
<gene>
    <name evidence="4" type="ORF">H2200_009292</name>
</gene>
<reference evidence="4" key="1">
    <citation type="submission" date="2022-10" db="EMBL/GenBank/DDBJ databases">
        <title>Culturing micro-colonial fungi from biological soil crusts in the Mojave desert and describing Neophaeococcomyces mojavensis, and introducing the new genera and species Taxawa tesnikishii.</title>
        <authorList>
            <person name="Kurbessoian T."/>
            <person name="Stajich J.E."/>
        </authorList>
    </citation>
    <scope>NUCLEOTIDE SEQUENCE</scope>
    <source>
        <strain evidence="4">TK_41</strain>
    </source>
</reference>
<dbReference type="InterPro" id="IPR029058">
    <property type="entry name" value="AB_hydrolase_fold"/>
</dbReference>
<evidence type="ECO:0000313" key="4">
    <source>
        <dbReference type="EMBL" id="KAJ9606331.1"/>
    </source>
</evidence>
<dbReference type="InterPro" id="IPR013094">
    <property type="entry name" value="AB_hydrolase_3"/>
</dbReference>
<feature type="region of interest" description="Disordered" evidence="1">
    <location>
        <begin position="310"/>
        <end position="340"/>
    </location>
</feature>
<name>A0AA38X410_9EURO</name>
<dbReference type="AlphaFoldDB" id="A0AA38X410"/>
<dbReference type="PANTHER" id="PTHR23024:SF643">
    <property type="entry name" value="AB HYDROLASE SUPERFAMILY PROTEIN B1A11.02"/>
    <property type="match status" value="1"/>
</dbReference>
<dbReference type="InterPro" id="IPR050466">
    <property type="entry name" value="Carboxylest/Gibb_receptor"/>
</dbReference>
<feature type="domain" description="Alpha/beta hydrolase fold-3" evidence="3">
    <location>
        <begin position="438"/>
        <end position="655"/>
    </location>
</feature>
<dbReference type="PANTHER" id="PTHR23024">
    <property type="entry name" value="ARYLACETAMIDE DEACETYLASE"/>
    <property type="match status" value="1"/>
</dbReference>
<evidence type="ECO:0000259" key="3">
    <source>
        <dbReference type="Pfam" id="PF07859"/>
    </source>
</evidence>
<dbReference type="SUPFAM" id="SSF53474">
    <property type="entry name" value="alpha/beta-Hydrolases"/>
    <property type="match status" value="1"/>
</dbReference>
<feature type="chain" id="PRO_5041436537" description="Alpha/beta hydrolase fold-3 domain-containing protein" evidence="2">
    <location>
        <begin position="21"/>
        <end position="690"/>
    </location>
</feature>
<protein>
    <recommendedName>
        <fullName evidence="3">Alpha/beta hydrolase fold-3 domain-containing protein</fullName>
    </recommendedName>
</protein>
<sequence length="690" mass="70353">MKLSTRDTLLTALLLAAADAQTTTIVNDAQDTGATTITYSVCPTALTTTTTLSSTMTVTCDNNGQCTGPPAITGGPILGAQTSEILAYTTTLPNGEVMELHEYMTVYPQICSGGSSIGAATYTITEECPCMETPNPTAIPSGFTTTVTACDVCHNGGPTTLTQTVPCTTGPYASVTPQIGPTANAPWAQAAASAGANAQAAAGAGGSGSSGNSGSSGSGSPGSGSAGSGSPGSGSPGSANAAANANAGANANAQAGSPGNNGAAGANSASEGNSAANANSGGSNAAASAGANAAASAGAAVGANSGSVWNNGTTPNNNTISPPITPVNPGAASGASGASSSQYTGSADRLGFAVSSVLAVVWLKGNKIPVISDEFILKASTARQAGSDLDVFNTGNATLDQQVERRDYDIPTRDGVTRSRIYRLKPEHRSTEDGAPLVVMFHPGGFCLGEYTTMDVEAHTLCKRFGATCVSINYRLAPEHQFPAAAHDAWDSLKWIAANATGPILGSDPSKGFIVSGVSAGGTSAGVVSHLARDEEMKPPLTGVHLSIPGLMQQEAIPEKLKHEFLSFEQNKDAPTLNLEAVELLARTYNGDVYSPLHNVLFNPNGHGKLPPHYLQVCGLDPLRDNALVYERMLRKEHGIATKIDVYPGQPHAFWFIAPQLKASTKYHEDVLAGFEWLLNGSDGRRGVKL</sequence>
<accession>A0AA38X410</accession>
<dbReference type="Pfam" id="PF07859">
    <property type="entry name" value="Abhydrolase_3"/>
    <property type="match status" value="1"/>
</dbReference>
<proteinExistence type="predicted"/>
<evidence type="ECO:0000256" key="2">
    <source>
        <dbReference type="SAM" id="SignalP"/>
    </source>
</evidence>
<evidence type="ECO:0000313" key="5">
    <source>
        <dbReference type="Proteomes" id="UP001172673"/>
    </source>
</evidence>
<feature type="region of interest" description="Disordered" evidence="1">
    <location>
        <begin position="200"/>
        <end position="287"/>
    </location>
</feature>
<dbReference type="GO" id="GO:0016787">
    <property type="term" value="F:hydrolase activity"/>
    <property type="evidence" value="ECO:0007669"/>
    <property type="project" value="InterPro"/>
</dbReference>
<dbReference type="EMBL" id="JAPDRK010000014">
    <property type="protein sequence ID" value="KAJ9606331.1"/>
    <property type="molecule type" value="Genomic_DNA"/>
</dbReference>
<keyword evidence="5" id="KW-1185">Reference proteome</keyword>
<comment type="caution">
    <text evidence="4">The sequence shown here is derived from an EMBL/GenBank/DDBJ whole genome shotgun (WGS) entry which is preliminary data.</text>
</comment>
<feature type="signal peptide" evidence="2">
    <location>
        <begin position="1"/>
        <end position="20"/>
    </location>
</feature>
<dbReference type="Gene3D" id="3.40.50.1820">
    <property type="entry name" value="alpha/beta hydrolase"/>
    <property type="match status" value="1"/>
</dbReference>
<feature type="compositionally biased region" description="Low complexity" evidence="1">
    <location>
        <begin position="236"/>
        <end position="287"/>
    </location>
</feature>
<organism evidence="4 5">
    <name type="scientific">Cladophialophora chaetospira</name>
    <dbReference type="NCBI Taxonomy" id="386627"/>
    <lineage>
        <taxon>Eukaryota</taxon>
        <taxon>Fungi</taxon>
        <taxon>Dikarya</taxon>
        <taxon>Ascomycota</taxon>
        <taxon>Pezizomycotina</taxon>
        <taxon>Eurotiomycetes</taxon>
        <taxon>Chaetothyriomycetidae</taxon>
        <taxon>Chaetothyriales</taxon>
        <taxon>Herpotrichiellaceae</taxon>
        <taxon>Cladophialophora</taxon>
    </lineage>
</organism>
<feature type="compositionally biased region" description="Gly residues" evidence="1">
    <location>
        <begin position="203"/>
        <end position="235"/>
    </location>
</feature>